<dbReference type="SUPFAM" id="SSF56601">
    <property type="entry name" value="beta-lactamase/transpeptidase-like"/>
    <property type="match status" value="1"/>
</dbReference>
<accession>A0A645DSN7</accession>
<dbReference type="PROSITE" id="PS00146">
    <property type="entry name" value="BETA_LACTAMASE_A"/>
    <property type="match status" value="1"/>
</dbReference>
<evidence type="ECO:0000313" key="6">
    <source>
        <dbReference type="EMBL" id="MPM92336.1"/>
    </source>
</evidence>
<name>A0A645DSN7_9ZZZZ</name>
<comment type="caution">
    <text evidence="6">The sequence shown here is derived from an EMBL/GenBank/DDBJ whole genome shotgun (WGS) entry which is preliminary data.</text>
</comment>
<evidence type="ECO:0000256" key="1">
    <source>
        <dbReference type="ARBA" id="ARBA00009009"/>
    </source>
</evidence>
<dbReference type="Gene3D" id="3.40.710.10">
    <property type="entry name" value="DD-peptidase/beta-lactamase superfamily"/>
    <property type="match status" value="1"/>
</dbReference>
<dbReference type="GO" id="GO:0046677">
    <property type="term" value="P:response to antibiotic"/>
    <property type="evidence" value="ECO:0007669"/>
    <property type="project" value="UniProtKB-KW"/>
</dbReference>
<keyword evidence="3 6" id="KW-0378">Hydrolase</keyword>
<protein>
    <recommendedName>
        <fullName evidence="2">beta-lactamase</fullName>
        <ecNumber evidence="2">3.5.2.6</ecNumber>
    </recommendedName>
</protein>
<dbReference type="Pfam" id="PF13354">
    <property type="entry name" value="Beta-lactamase2"/>
    <property type="match status" value="1"/>
</dbReference>
<evidence type="ECO:0000256" key="2">
    <source>
        <dbReference type="ARBA" id="ARBA00012865"/>
    </source>
</evidence>
<proteinExistence type="inferred from homology"/>
<sequence>MGMQRRKLLATGAMAAGASVALTGCGAVKNLLGFSGGDEKTAAPKGDMLQQRLKALEARSGGRLGLSVQLAGGERGFGYREDEAFPMCSTFKLLLAARILHLSQLGEFPLEQALLYEKNELVPYSPVTEKHADAEGMTVRALCEAAVVQSDNTAANLLLTLQGGPAGLTRWLRTAGDMRTRLDRTEPQLNSAVAGDMRDTTTPRAMARTSLALLTDKKGELNPASQKQLRDWLLASRTGDKRLRAGMPGDWIVGGKTGSGENGTANDVCIVWPTKGMAPMVVSAYLTGALKVDADGRNAILADVGHVVGDWYRARR</sequence>
<evidence type="ECO:0000256" key="4">
    <source>
        <dbReference type="ARBA" id="ARBA00023251"/>
    </source>
</evidence>
<dbReference type="InterPro" id="IPR045155">
    <property type="entry name" value="Beta-lactam_cat"/>
</dbReference>
<keyword evidence="4" id="KW-0046">Antibiotic resistance</keyword>
<evidence type="ECO:0000256" key="3">
    <source>
        <dbReference type="ARBA" id="ARBA00022801"/>
    </source>
</evidence>
<gene>
    <name evidence="6" type="primary">bla_6</name>
    <name evidence="6" type="ORF">SDC9_139471</name>
</gene>
<dbReference type="GO" id="GO:0008800">
    <property type="term" value="F:beta-lactamase activity"/>
    <property type="evidence" value="ECO:0007669"/>
    <property type="project" value="UniProtKB-EC"/>
</dbReference>
<dbReference type="InterPro" id="IPR023650">
    <property type="entry name" value="Beta-lactam_class-A_AS"/>
</dbReference>
<dbReference type="NCBIfam" id="NF033103">
    <property type="entry name" value="bla_class_A"/>
    <property type="match status" value="1"/>
</dbReference>
<feature type="domain" description="Beta-lactamase class A catalytic" evidence="5">
    <location>
        <begin position="69"/>
        <end position="283"/>
    </location>
</feature>
<comment type="similarity">
    <text evidence="1">Belongs to the class-A beta-lactamase family.</text>
</comment>
<dbReference type="InterPro" id="IPR000871">
    <property type="entry name" value="Beta-lactam_class-A"/>
</dbReference>
<dbReference type="EMBL" id="VSSQ01039285">
    <property type="protein sequence ID" value="MPM92336.1"/>
    <property type="molecule type" value="Genomic_DNA"/>
</dbReference>
<dbReference type="AlphaFoldDB" id="A0A645DSN7"/>
<organism evidence="6">
    <name type="scientific">bioreactor metagenome</name>
    <dbReference type="NCBI Taxonomy" id="1076179"/>
    <lineage>
        <taxon>unclassified sequences</taxon>
        <taxon>metagenomes</taxon>
        <taxon>ecological metagenomes</taxon>
    </lineage>
</organism>
<dbReference type="InterPro" id="IPR012338">
    <property type="entry name" value="Beta-lactam/transpept-like"/>
</dbReference>
<dbReference type="EC" id="3.5.2.6" evidence="2"/>
<dbReference type="GO" id="GO:0030655">
    <property type="term" value="P:beta-lactam antibiotic catabolic process"/>
    <property type="evidence" value="ECO:0007669"/>
    <property type="project" value="InterPro"/>
</dbReference>
<dbReference type="PANTHER" id="PTHR35333">
    <property type="entry name" value="BETA-LACTAMASE"/>
    <property type="match status" value="1"/>
</dbReference>
<evidence type="ECO:0000259" key="5">
    <source>
        <dbReference type="Pfam" id="PF13354"/>
    </source>
</evidence>
<dbReference type="PROSITE" id="PS51257">
    <property type="entry name" value="PROKAR_LIPOPROTEIN"/>
    <property type="match status" value="1"/>
</dbReference>
<dbReference type="PRINTS" id="PR00118">
    <property type="entry name" value="BLACTAMASEA"/>
</dbReference>
<reference evidence="6" key="1">
    <citation type="submission" date="2019-08" db="EMBL/GenBank/DDBJ databases">
        <authorList>
            <person name="Kucharzyk K."/>
            <person name="Murdoch R.W."/>
            <person name="Higgins S."/>
            <person name="Loffler F."/>
        </authorList>
    </citation>
    <scope>NUCLEOTIDE SEQUENCE</scope>
</reference>
<dbReference type="PANTHER" id="PTHR35333:SF3">
    <property type="entry name" value="BETA-LACTAMASE-TYPE TRANSPEPTIDASE FOLD CONTAINING PROTEIN"/>
    <property type="match status" value="1"/>
</dbReference>